<name>A0A7M5V5R8_9CNID</name>
<dbReference type="PANTHER" id="PTHR11447:SF16">
    <property type="entry name" value="P53 PROTEIN LONG FORM VARIANT 1"/>
    <property type="match status" value="1"/>
</dbReference>
<evidence type="ECO:0000256" key="3">
    <source>
        <dbReference type="ARBA" id="ARBA00022703"/>
    </source>
</evidence>
<comment type="subcellular location">
    <subcellularLocation>
        <location evidence="1">Nucleus</location>
    </subcellularLocation>
</comment>
<keyword evidence="17" id="KW-1185">Reference proteome</keyword>
<feature type="compositionally biased region" description="Pro residues" evidence="14">
    <location>
        <begin position="293"/>
        <end position="310"/>
    </location>
</feature>
<dbReference type="GO" id="GO:0000981">
    <property type="term" value="F:DNA-binding transcription factor activity, RNA polymerase II-specific"/>
    <property type="evidence" value="ECO:0007669"/>
    <property type="project" value="TreeGrafter"/>
</dbReference>
<dbReference type="InterPro" id="IPR011615">
    <property type="entry name" value="p53_DNA-bd"/>
</dbReference>
<dbReference type="PANTHER" id="PTHR11447">
    <property type="entry name" value="CELLULAR TUMOR ANTIGEN P53"/>
    <property type="match status" value="1"/>
</dbReference>
<dbReference type="GO" id="GO:0005634">
    <property type="term" value="C:nucleus"/>
    <property type="evidence" value="ECO:0007669"/>
    <property type="project" value="UniProtKB-SubCell"/>
</dbReference>
<evidence type="ECO:0000256" key="11">
    <source>
        <dbReference type="PIRSR" id="PIRSR602117-1"/>
    </source>
</evidence>
<keyword evidence="7" id="KW-0238">DNA-binding</keyword>
<evidence type="ECO:0000313" key="16">
    <source>
        <dbReference type="EnsemblMetazoa" id="CLYHEMP002877.6"/>
    </source>
</evidence>
<evidence type="ECO:0000256" key="10">
    <source>
        <dbReference type="ARBA" id="ARBA00023242"/>
    </source>
</evidence>
<keyword evidence="6" id="KW-0805">Transcription regulation</keyword>
<keyword evidence="4 11" id="KW-0479">Metal-binding</keyword>
<evidence type="ECO:0000256" key="2">
    <source>
        <dbReference type="ARBA" id="ARBA00006167"/>
    </source>
</evidence>
<evidence type="ECO:0000256" key="9">
    <source>
        <dbReference type="ARBA" id="ARBA00023163"/>
    </source>
</evidence>
<reference evidence="16" key="1">
    <citation type="submission" date="2021-01" db="UniProtKB">
        <authorList>
            <consortium name="EnsemblMetazoa"/>
        </authorList>
    </citation>
    <scope>IDENTIFICATION</scope>
</reference>
<dbReference type="GO" id="GO:0046872">
    <property type="term" value="F:metal ion binding"/>
    <property type="evidence" value="ECO:0007669"/>
    <property type="project" value="UniProtKB-KW"/>
</dbReference>
<dbReference type="EnsemblMetazoa" id="CLYHEMT002877.6">
    <property type="protein sequence ID" value="CLYHEMP002877.6"/>
    <property type="gene ID" value="CLYHEMG002877"/>
</dbReference>
<dbReference type="OrthoDB" id="5918007at2759"/>
<evidence type="ECO:0000256" key="8">
    <source>
        <dbReference type="ARBA" id="ARBA00023159"/>
    </source>
</evidence>
<evidence type="ECO:0000259" key="15">
    <source>
        <dbReference type="Pfam" id="PF00870"/>
    </source>
</evidence>
<dbReference type="GO" id="GO:0000978">
    <property type="term" value="F:RNA polymerase II cis-regulatory region sequence-specific DNA binding"/>
    <property type="evidence" value="ECO:0007669"/>
    <property type="project" value="TreeGrafter"/>
</dbReference>
<sequence>MQEQTTDTEDIGLPLDEESNFALRGLIAFDSQDFKEIEKQDGSSMTQKLYLSTIFEDQFSAGMFSKEISIPLSPPTTPNPNSYDLIPTHLDFQPKSGRYNFSLFFEEEKKKPSKSCNFTYSHQLGKLFAQKNVDVPITFKTSIALPENFQIRSYLAFDGDTYRSHPVEKCPADLKEWKNMTGENHIIINNKPDTIYSQCSSGHYVTITSGFRTEKTKKEFSDAFSFTCFTTCRGGINRRDVSLLFALYSNNQFYGQAKVPVVICSSPGRDRISKEKKLMKATCKTIKKDENPIPTPPTNDIPSPPPPTPPTSAVTRSGKRKMVAYNFPTDVGTLVDTNPPPNKIYTMQVKGYERFLLMQSLNKAMEDAHKFRELQKGSVPLTPREPSSSPPPDNSLILTNKGMGRIRNHDFATKSTSNPYLDENKVYHKNYRKFEEIRRKVQVRSFKLERSQSDPSEGIPTVRRSRVIFPRSIITNPDGIGH</sequence>
<feature type="domain" description="p53 DNA-binding" evidence="15">
    <location>
        <begin position="96"/>
        <end position="277"/>
    </location>
</feature>
<proteinExistence type="inferred from homology"/>
<evidence type="ECO:0000256" key="7">
    <source>
        <dbReference type="ARBA" id="ARBA00023125"/>
    </source>
</evidence>
<keyword evidence="10" id="KW-0539">Nucleus</keyword>
<dbReference type="Pfam" id="PF00870">
    <property type="entry name" value="P53"/>
    <property type="match status" value="1"/>
</dbReference>
<keyword evidence="3" id="KW-0053">Apoptosis</keyword>
<feature type="binding site" evidence="11">
    <location>
        <position position="170"/>
    </location>
    <ligand>
        <name>Zn(2+)</name>
        <dbReference type="ChEBI" id="CHEBI:29105"/>
    </ligand>
</feature>
<keyword evidence="5 11" id="KW-0862">Zinc</keyword>
<evidence type="ECO:0000256" key="12">
    <source>
        <dbReference type="PIRSR" id="PIRSR602117-2"/>
    </source>
</evidence>
<dbReference type="RefSeq" id="XP_066930235.1">
    <property type="nucleotide sequence ID" value="XM_067074134.1"/>
</dbReference>
<feature type="binding site" evidence="11">
    <location>
        <position position="232"/>
    </location>
    <ligand>
        <name>Zn(2+)</name>
        <dbReference type="ChEBI" id="CHEBI:29105"/>
    </ligand>
</feature>
<dbReference type="PRINTS" id="PR00386">
    <property type="entry name" value="P53SUPPRESSR"/>
</dbReference>
<comment type="similarity">
    <text evidence="2">Belongs to the p53 family.</text>
</comment>
<feature type="cross-link" description="Glycyl lysine isopeptide (Lys-Gly) (interchain with G-Cter in ubiquitin)" evidence="13">
    <location>
        <position position="280"/>
    </location>
</feature>
<dbReference type="SUPFAM" id="SSF49417">
    <property type="entry name" value="p53-like transcription factors"/>
    <property type="match status" value="1"/>
</dbReference>
<evidence type="ECO:0000256" key="6">
    <source>
        <dbReference type="ARBA" id="ARBA00023015"/>
    </source>
</evidence>
<dbReference type="Gene3D" id="2.60.40.720">
    <property type="match status" value="1"/>
</dbReference>
<dbReference type="InterPro" id="IPR008967">
    <property type="entry name" value="p53-like_TF_DNA-bd_sf"/>
</dbReference>
<feature type="site" description="Interaction with DNA" evidence="12">
    <location>
        <position position="114"/>
    </location>
</feature>
<evidence type="ECO:0000256" key="13">
    <source>
        <dbReference type="PIRSR" id="PIRSR602117-3"/>
    </source>
</evidence>
<feature type="region of interest" description="Disordered" evidence="14">
    <location>
        <begin position="287"/>
        <end position="317"/>
    </location>
</feature>
<dbReference type="InterPro" id="IPR002117">
    <property type="entry name" value="p53_tumour_suppressor"/>
</dbReference>
<evidence type="ECO:0000313" key="17">
    <source>
        <dbReference type="Proteomes" id="UP000594262"/>
    </source>
</evidence>
<evidence type="ECO:0000256" key="5">
    <source>
        <dbReference type="ARBA" id="ARBA00022833"/>
    </source>
</evidence>
<comment type="cofactor">
    <cofactor evidence="11">
        <name>Zn(2+)</name>
        <dbReference type="ChEBI" id="CHEBI:29105"/>
    </cofactor>
    <text evidence="11">Binds 1 zinc ion per subunit.</text>
</comment>
<dbReference type="Proteomes" id="UP000594262">
    <property type="component" value="Unplaced"/>
</dbReference>
<dbReference type="GeneID" id="136817813"/>
<organism evidence="16 17">
    <name type="scientific">Clytia hemisphaerica</name>
    <dbReference type="NCBI Taxonomy" id="252671"/>
    <lineage>
        <taxon>Eukaryota</taxon>
        <taxon>Metazoa</taxon>
        <taxon>Cnidaria</taxon>
        <taxon>Hydrozoa</taxon>
        <taxon>Hydroidolina</taxon>
        <taxon>Leptothecata</taxon>
        <taxon>Obeliida</taxon>
        <taxon>Clytiidae</taxon>
        <taxon>Clytia</taxon>
    </lineage>
</organism>
<dbReference type="InterPro" id="IPR012346">
    <property type="entry name" value="p53/RUNT-type_TF_DNA-bd_sf"/>
</dbReference>
<keyword evidence="8" id="KW-0010">Activator</keyword>
<evidence type="ECO:0000256" key="4">
    <source>
        <dbReference type="ARBA" id="ARBA00022723"/>
    </source>
</evidence>
<dbReference type="AlphaFoldDB" id="A0A7M5V5R8"/>
<protein>
    <recommendedName>
        <fullName evidence="15">p53 DNA-binding domain-containing protein</fullName>
    </recommendedName>
</protein>
<keyword evidence="9" id="KW-0804">Transcription</keyword>
<evidence type="ECO:0000256" key="1">
    <source>
        <dbReference type="ARBA" id="ARBA00004123"/>
    </source>
</evidence>
<evidence type="ECO:0000256" key="14">
    <source>
        <dbReference type="SAM" id="MobiDB-lite"/>
    </source>
</evidence>
<feature type="region of interest" description="Disordered" evidence="14">
    <location>
        <begin position="374"/>
        <end position="394"/>
    </location>
</feature>
<dbReference type="GO" id="GO:0006915">
    <property type="term" value="P:apoptotic process"/>
    <property type="evidence" value="ECO:0007669"/>
    <property type="project" value="UniProtKB-KW"/>
</dbReference>
<feature type="binding site" evidence="11">
    <location>
        <position position="228"/>
    </location>
    <ligand>
        <name>Zn(2+)</name>
        <dbReference type="ChEBI" id="CHEBI:29105"/>
    </ligand>
</feature>
<accession>A0A7M5V5R8</accession>